<dbReference type="CDD" id="cd00042">
    <property type="entry name" value="CY"/>
    <property type="match status" value="1"/>
</dbReference>
<feature type="signal peptide" evidence="4">
    <location>
        <begin position="1"/>
        <end position="18"/>
    </location>
</feature>
<protein>
    <submittedName>
        <fullName evidence="7">Cystatin domain-containing protein</fullName>
    </submittedName>
</protein>
<keyword evidence="6" id="KW-1185">Reference proteome</keyword>
<evidence type="ECO:0000313" key="7">
    <source>
        <dbReference type="WBParaSite" id="PSU_v2.g5875.t1"/>
    </source>
</evidence>
<dbReference type="InterPro" id="IPR046350">
    <property type="entry name" value="Cystatin_sf"/>
</dbReference>
<organism evidence="6 7">
    <name type="scientific">Panagrolaimus superbus</name>
    <dbReference type="NCBI Taxonomy" id="310955"/>
    <lineage>
        <taxon>Eukaryota</taxon>
        <taxon>Metazoa</taxon>
        <taxon>Ecdysozoa</taxon>
        <taxon>Nematoda</taxon>
        <taxon>Chromadorea</taxon>
        <taxon>Rhabditida</taxon>
        <taxon>Tylenchina</taxon>
        <taxon>Panagrolaimomorpha</taxon>
        <taxon>Panagrolaimoidea</taxon>
        <taxon>Panagrolaimidae</taxon>
        <taxon>Panagrolaimus</taxon>
    </lineage>
</organism>
<proteinExistence type="inferred from homology"/>
<dbReference type="SUPFAM" id="SSF54403">
    <property type="entry name" value="Cystatin/monellin"/>
    <property type="match status" value="1"/>
</dbReference>
<keyword evidence="3" id="KW-0789">Thiol protease inhibitor</keyword>
<dbReference type="GO" id="GO:0005615">
    <property type="term" value="C:extracellular space"/>
    <property type="evidence" value="ECO:0007669"/>
    <property type="project" value="TreeGrafter"/>
</dbReference>
<dbReference type="PANTHER" id="PTHR46186">
    <property type="entry name" value="CYSTATIN"/>
    <property type="match status" value="1"/>
</dbReference>
<dbReference type="AlphaFoldDB" id="A0A914Z6K1"/>
<dbReference type="Gene3D" id="3.10.450.10">
    <property type="match status" value="1"/>
</dbReference>
<dbReference type="SMART" id="SM00043">
    <property type="entry name" value="CY"/>
    <property type="match status" value="1"/>
</dbReference>
<dbReference type="Pfam" id="PF00031">
    <property type="entry name" value="Cystatin"/>
    <property type="match status" value="1"/>
</dbReference>
<dbReference type="GO" id="GO:0031982">
    <property type="term" value="C:vesicle"/>
    <property type="evidence" value="ECO:0007669"/>
    <property type="project" value="TreeGrafter"/>
</dbReference>
<comment type="similarity">
    <text evidence="1">Belongs to the cystatin family.</text>
</comment>
<evidence type="ECO:0000256" key="3">
    <source>
        <dbReference type="ARBA" id="ARBA00022704"/>
    </source>
</evidence>
<sequence>MFLRILLLTSFIFALVSSDMTAGGWTKQDTDSKDVQELVGKVVSKYNAESNSLYYHIPVEVISAESQVVAGVQYRIKLRVGQSTCLKNQVSAADFNAANCEVKDNNSHKEVTAKIWSKPWENFEEISFE</sequence>
<evidence type="ECO:0000313" key="6">
    <source>
        <dbReference type="Proteomes" id="UP000887577"/>
    </source>
</evidence>
<evidence type="ECO:0000256" key="2">
    <source>
        <dbReference type="ARBA" id="ARBA00022690"/>
    </source>
</evidence>
<dbReference type="Proteomes" id="UP000887577">
    <property type="component" value="Unplaced"/>
</dbReference>
<dbReference type="InterPro" id="IPR000010">
    <property type="entry name" value="Cystatin_dom"/>
</dbReference>
<dbReference type="GO" id="GO:0004869">
    <property type="term" value="F:cysteine-type endopeptidase inhibitor activity"/>
    <property type="evidence" value="ECO:0007669"/>
    <property type="project" value="UniProtKB-KW"/>
</dbReference>
<feature type="domain" description="Cystatin" evidence="5">
    <location>
        <begin position="20"/>
        <end position="129"/>
    </location>
</feature>
<feature type="chain" id="PRO_5037104499" evidence="4">
    <location>
        <begin position="19"/>
        <end position="129"/>
    </location>
</feature>
<name>A0A914Z6K1_9BILA</name>
<evidence type="ECO:0000256" key="1">
    <source>
        <dbReference type="ARBA" id="ARBA00009403"/>
    </source>
</evidence>
<dbReference type="WBParaSite" id="PSU_v2.g5875.t1">
    <property type="protein sequence ID" value="PSU_v2.g5875.t1"/>
    <property type="gene ID" value="PSU_v2.g5875"/>
</dbReference>
<dbReference type="PANTHER" id="PTHR46186:SF2">
    <property type="entry name" value="CYSTATIN"/>
    <property type="match status" value="1"/>
</dbReference>
<evidence type="ECO:0000259" key="5">
    <source>
        <dbReference type="SMART" id="SM00043"/>
    </source>
</evidence>
<dbReference type="GO" id="GO:0005737">
    <property type="term" value="C:cytoplasm"/>
    <property type="evidence" value="ECO:0007669"/>
    <property type="project" value="TreeGrafter"/>
</dbReference>
<keyword evidence="4" id="KW-0732">Signal</keyword>
<reference evidence="7" key="1">
    <citation type="submission" date="2022-11" db="UniProtKB">
        <authorList>
            <consortium name="WormBaseParasite"/>
        </authorList>
    </citation>
    <scope>IDENTIFICATION</scope>
</reference>
<keyword evidence="2" id="KW-0646">Protease inhibitor</keyword>
<accession>A0A914Z6K1</accession>
<evidence type="ECO:0000256" key="4">
    <source>
        <dbReference type="SAM" id="SignalP"/>
    </source>
</evidence>